<reference evidence="4 5" key="1">
    <citation type="submission" date="2016-02" db="EMBL/GenBank/DDBJ databases">
        <title>Genome analysis of coral dinoflagellate symbionts highlights evolutionary adaptations to a symbiotic lifestyle.</title>
        <authorList>
            <person name="Aranda M."/>
            <person name="Li Y."/>
            <person name="Liew Y.J."/>
            <person name="Baumgarten S."/>
            <person name="Simakov O."/>
            <person name="Wilson M."/>
            <person name="Piel J."/>
            <person name="Ashoor H."/>
            <person name="Bougouffa S."/>
            <person name="Bajic V.B."/>
            <person name="Ryu T."/>
            <person name="Ravasi T."/>
            <person name="Bayer T."/>
            <person name="Micklem G."/>
            <person name="Kim H."/>
            <person name="Bhak J."/>
            <person name="Lajeunesse T.C."/>
            <person name="Voolstra C.R."/>
        </authorList>
    </citation>
    <scope>NUCLEOTIDE SEQUENCE [LARGE SCALE GENOMIC DNA]</scope>
    <source>
        <strain evidence="4 5">CCMP2467</strain>
    </source>
</reference>
<feature type="region of interest" description="Disordered" evidence="2">
    <location>
        <begin position="158"/>
        <end position="207"/>
    </location>
</feature>
<evidence type="ECO:0000313" key="5">
    <source>
        <dbReference type="Proteomes" id="UP000186817"/>
    </source>
</evidence>
<dbReference type="EMBL" id="LSRX01000515">
    <property type="protein sequence ID" value="OLP95145.1"/>
    <property type="molecule type" value="Genomic_DNA"/>
</dbReference>
<dbReference type="Pfam" id="PF07727">
    <property type="entry name" value="RVT_2"/>
    <property type="match status" value="1"/>
</dbReference>
<feature type="compositionally biased region" description="Low complexity" evidence="2">
    <location>
        <begin position="1907"/>
        <end position="1926"/>
    </location>
</feature>
<dbReference type="InterPro" id="IPR013103">
    <property type="entry name" value="RVT_2"/>
</dbReference>
<feature type="compositionally biased region" description="Polar residues" evidence="2">
    <location>
        <begin position="169"/>
        <end position="180"/>
    </location>
</feature>
<feature type="region of interest" description="Disordered" evidence="2">
    <location>
        <begin position="860"/>
        <end position="879"/>
    </location>
</feature>
<protein>
    <submittedName>
        <fullName evidence="4">Retrovirus-related Pol polyprotein from transposon TNT 1-94</fullName>
    </submittedName>
</protein>
<keyword evidence="1" id="KW-0862">Zinc</keyword>
<dbReference type="PROSITE" id="PS50158">
    <property type="entry name" value="ZF_CCHC"/>
    <property type="match status" value="1"/>
</dbReference>
<evidence type="ECO:0000259" key="3">
    <source>
        <dbReference type="PROSITE" id="PS50158"/>
    </source>
</evidence>
<evidence type="ECO:0000256" key="2">
    <source>
        <dbReference type="SAM" id="MobiDB-lite"/>
    </source>
</evidence>
<evidence type="ECO:0000313" key="4">
    <source>
        <dbReference type="EMBL" id="OLP95145.1"/>
    </source>
</evidence>
<organism evidence="4 5">
    <name type="scientific">Symbiodinium microadriaticum</name>
    <name type="common">Dinoflagellate</name>
    <name type="synonym">Zooxanthella microadriatica</name>
    <dbReference type="NCBI Taxonomy" id="2951"/>
    <lineage>
        <taxon>Eukaryota</taxon>
        <taxon>Sar</taxon>
        <taxon>Alveolata</taxon>
        <taxon>Dinophyceae</taxon>
        <taxon>Suessiales</taxon>
        <taxon>Symbiodiniaceae</taxon>
        <taxon>Symbiodinium</taxon>
    </lineage>
</organism>
<accession>A0A1Q9DJ13</accession>
<dbReference type="GO" id="GO:0003676">
    <property type="term" value="F:nucleic acid binding"/>
    <property type="evidence" value="ECO:0007669"/>
    <property type="project" value="InterPro"/>
</dbReference>
<dbReference type="SMART" id="SM00343">
    <property type="entry name" value="ZnF_C2HC"/>
    <property type="match status" value="1"/>
</dbReference>
<gene>
    <name evidence="4" type="ORF">AK812_SmicGene22772</name>
</gene>
<keyword evidence="1" id="KW-0479">Metal-binding</keyword>
<dbReference type="InterPro" id="IPR001878">
    <property type="entry name" value="Znf_CCHC"/>
</dbReference>
<name>A0A1Q9DJ13_SYMMI</name>
<proteinExistence type="predicted"/>
<feature type="region of interest" description="Disordered" evidence="2">
    <location>
        <begin position="778"/>
        <end position="840"/>
    </location>
</feature>
<dbReference type="GO" id="GO:0008270">
    <property type="term" value="F:zinc ion binding"/>
    <property type="evidence" value="ECO:0007669"/>
    <property type="project" value="UniProtKB-KW"/>
</dbReference>
<dbReference type="SUPFAM" id="SSF57756">
    <property type="entry name" value="Retrovirus zinc finger-like domains"/>
    <property type="match status" value="1"/>
</dbReference>
<feature type="region of interest" description="Disordered" evidence="2">
    <location>
        <begin position="1208"/>
        <end position="1256"/>
    </location>
</feature>
<evidence type="ECO:0000256" key="1">
    <source>
        <dbReference type="PROSITE-ProRule" id="PRU00047"/>
    </source>
</evidence>
<feature type="compositionally biased region" description="Low complexity" evidence="2">
    <location>
        <begin position="785"/>
        <end position="805"/>
    </location>
</feature>
<dbReference type="OrthoDB" id="417191at2759"/>
<comment type="caution">
    <text evidence="4">The sequence shown here is derived from an EMBL/GenBank/DDBJ whole genome shotgun (WGS) entry which is preliminary data.</text>
</comment>
<feature type="region of interest" description="Disordered" evidence="2">
    <location>
        <begin position="1901"/>
        <end position="1926"/>
    </location>
</feature>
<feature type="domain" description="CCHC-type" evidence="3">
    <location>
        <begin position="397"/>
        <end position="411"/>
    </location>
</feature>
<keyword evidence="1" id="KW-0863">Zinc-finger</keyword>
<dbReference type="Proteomes" id="UP000186817">
    <property type="component" value="Unassembled WGS sequence"/>
</dbReference>
<keyword evidence="5" id="KW-1185">Reference proteome</keyword>
<feature type="compositionally biased region" description="Low complexity" evidence="2">
    <location>
        <begin position="195"/>
        <end position="207"/>
    </location>
</feature>
<dbReference type="Pfam" id="PF00098">
    <property type="entry name" value="zf-CCHC"/>
    <property type="match status" value="1"/>
</dbReference>
<sequence>MDVFLTRHGARIDKEDRMTSGTQGRSKEGIPTWDGSANTFQAYEEQVLVWEQGIKYENRYLCGPRLAGELTGAVQRMIVGKPATWVSFNGGVAVFLQHLRQSLGKPQIPEATEFLNKYFRNSKRRVGESVNDYITRKTETYWRACQALRRVMPKARREELGQEGGSWQPPVSTYGWSSRRSSWTSNATENEETETSTAEPTEETWAPTTASWNSWGWNSYGSWSGYPSYGYQSWTWHRDRASEAEAAASTIEILPEFVQAWYLLADAGLTTYERNLIHTAVAGEYTLARVSHELRTQHGDVEHRRREQGGQAFMGDEILDEAYEVNDAETEEPAIDLDSLNEEGSALWAENQAEIESAYAVMREARRTLKMAREKQHQVKYFQPKDSGPKDDSNMTCLRCGKIGHRARNCPVAASSSSTSGGTKQMAPFVCYAETQEEALTAGPTTQEAIQDGYCVVDGGATRTLGSVKALEQLFKKNVERYGEDRVQSVDLKDRPTFGFGNSTEGQCLSTIHLGVNAAGQRGKIVVHALDEGEGPVLFSIDALRKLKALIDFEKDLIVFRALDPCKVVPLKRSQTGHQLLDLTADLFEKARGTMKPVPSLDETRPFLHAYQRAMMKMNQAQLREAILARGEEAPREWSNVELRDRLTELMELGGETVGNARKTDLRQWISDLNKASRKKEQLKNFCEERLKITLQGNETIPMLQKRATKVIYEVSIANALDPVGFGKFSTMTYGQVRREQPQYSRWVQETLLEGGNSCDYRLIRLGTWLMNQPDEDVEEEKATSYPAAKSPARAAPKAWSPSKAKGIKTGKGYNEKINTSGGGGSSRDAPAAGDHQKNQADQMKIMMETMMAMKEEIQQLREPRRKKKEHSEAGTTENSHAVVMAMLGEDTCKDLEMPRPLSLGAARVLETESWNAVPKLFSSLTQDQRPLLMEVTCEKEGVLAEAVRRAAGSETAAVSCPLWNARTTSTTGANYTKEYQRPCRASKRCSPSYTTTADEALAGAIRVFNHREQVRGFTPAQLALGRNADDTDRFVPDGHRLPPDLLVENAEGEFQRDVQRRATAERAHVEWHARQRLLRAKHSRPRRAYDYVPGELVFFWRSQESNKHRRAPGGKHGRFLGPARVLATETRRDEEGRLRPGSSVWCIRGKQLIKCCPEQLRRASERESLIEELSADIKVPWTFTKVAEELGGNQYLDVSKEVPEEMEWQRAQDVDEEAPPPLRRIRHKRPEAPAVTDEMDDEQQPPPQRPRQRENLQAGFCTETWQERVTEHAWSCEPVEYWMSDNTAVAVETDLPDSNRGRRDFCGNLETYFVGAMKRKAVEISEKHRSPAEKAQFRDAKPVEVKNFIAAEAFKSLPQHLQPSASHAVGMRWILTWKLKEDGTRKAKARAVLLGYQDPAYEHRSTTSPVMTRQTRQMFLQYAAWKKWTVKKGDVSGAFLQGREYPDRLHCVPCPEILEAMNLPPGSVTQLMKACYGLVDAPLEWYKSVDTFLKGLGLERSWSDPCVWYWRVDGVLRGAICGHVDDFLFMGSAEDAQWTAILDAIQKKFKWGDWETDVFTQCGVRVEKNKEGFSLSQPGYANEVKEIPLSATRRKEDGKPITDWERTQLRTLLGALSWNAQQVAPHLSAEVSLLLSETSQGTVHTIKKANILLRQAQARHQHTMQIHQFPETTELALFAWVDAASQNRQKGGSTQGIFIGMAPLSLAKGEVTEVTPIAWHSSKIDRACRSPGAAEVQAACNGDDSLYYARYQWSEMLYGNVNIRVLVIKGAEKRANIELLSVKASQQNTELQIRELESGCPVPKLVGSKFFQVFVVSPISHIISSPFVCQGSLEVPALFKDIEAHLPRSKLRSAVDLHRYLEENFEGALERRDDGMRWVHRVMHRKDRVPGQSVWTKKAPRFTVEQQQQQRQQRQQQQQQQQQQQ</sequence>
<dbReference type="InterPro" id="IPR036875">
    <property type="entry name" value="Znf_CCHC_sf"/>
</dbReference>